<keyword evidence="3" id="KW-1185">Reference proteome</keyword>
<comment type="caution">
    <text evidence="2">The sequence shown here is derived from an EMBL/GenBank/DDBJ whole genome shotgun (WGS) entry which is preliminary data.</text>
</comment>
<dbReference type="RefSeq" id="WP_196984974.1">
    <property type="nucleotide sequence ID" value="NZ_JADWYS010000001.1"/>
</dbReference>
<feature type="region of interest" description="Disordered" evidence="1">
    <location>
        <begin position="1"/>
        <end position="69"/>
    </location>
</feature>
<dbReference type="AlphaFoldDB" id="A0A931H1T0"/>
<name>A0A931H1T0_9BURK</name>
<organism evidence="2 3">
    <name type="scientific">Caenimonas aquaedulcis</name>
    <dbReference type="NCBI Taxonomy" id="2793270"/>
    <lineage>
        <taxon>Bacteria</taxon>
        <taxon>Pseudomonadati</taxon>
        <taxon>Pseudomonadota</taxon>
        <taxon>Betaproteobacteria</taxon>
        <taxon>Burkholderiales</taxon>
        <taxon>Comamonadaceae</taxon>
        <taxon>Caenimonas</taxon>
    </lineage>
</organism>
<proteinExistence type="predicted"/>
<feature type="compositionally biased region" description="Low complexity" evidence="1">
    <location>
        <begin position="19"/>
        <end position="32"/>
    </location>
</feature>
<evidence type="ECO:0000256" key="1">
    <source>
        <dbReference type="SAM" id="MobiDB-lite"/>
    </source>
</evidence>
<dbReference type="EMBL" id="JADWYS010000001">
    <property type="protein sequence ID" value="MBG9387024.1"/>
    <property type="molecule type" value="Genomic_DNA"/>
</dbReference>
<evidence type="ECO:0000313" key="2">
    <source>
        <dbReference type="EMBL" id="MBG9387024.1"/>
    </source>
</evidence>
<sequence>MPIRFSTEAANADRIDPDAAPQASRPRGPASPRRYEVPGKKEAAKPVAGKPGEDINAAGFLKDPSPSRD</sequence>
<reference evidence="2" key="1">
    <citation type="submission" date="2020-11" db="EMBL/GenBank/DDBJ databases">
        <title>Bacterial whole genome sequence for Caenimonas sp. DR4.4.</title>
        <authorList>
            <person name="Le V."/>
            <person name="Ko S.-R."/>
            <person name="Ahn C.-Y."/>
            <person name="Oh H.-M."/>
        </authorList>
    </citation>
    <scope>NUCLEOTIDE SEQUENCE</scope>
    <source>
        <strain evidence="2">DR4.4</strain>
    </source>
</reference>
<protein>
    <submittedName>
        <fullName evidence="2">Uncharacterized protein</fullName>
    </submittedName>
</protein>
<feature type="compositionally biased region" description="Basic and acidic residues" evidence="1">
    <location>
        <begin position="33"/>
        <end position="44"/>
    </location>
</feature>
<gene>
    <name evidence="2" type="ORF">I5803_03210</name>
</gene>
<evidence type="ECO:0000313" key="3">
    <source>
        <dbReference type="Proteomes" id="UP000651050"/>
    </source>
</evidence>
<dbReference type="Proteomes" id="UP000651050">
    <property type="component" value="Unassembled WGS sequence"/>
</dbReference>
<accession>A0A931H1T0</accession>